<keyword evidence="3" id="KW-1185">Reference proteome</keyword>
<evidence type="ECO:0000313" key="2">
    <source>
        <dbReference type="EMBL" id="QJI53389.1"/>
    </source>
</evidence>
<feature type="region of interest" description="Disordered" evidence="1">
    <location>
        <begin position="163"/>
        <end position="182"/>
    </location>
</feature>
<reference evidence="3" key="1">
    <citation type="submission" date="2020-04" db="EMBL/GenBank/DDBJ databases">
        <authorList>
            <person name="Ma R."/>
            <person name="Lai J."/>
            <person name="Yang Y."/>
            <person name="Jiao N."/>
            <person name="Zhang R."/>
        </authorList>
    </citation>
    <scope>NUCLEOTIDE SEQUENCE [LARGE SCALE GENOMIC DNA]</scope>
</reference>
<organism evidence="2 3">
    <name type="scientific">Alteromonas phage vB_AcoS-R7M</name>
    <dbReference type="NCBI Taxonomy" id="2729541"/>
    <lineage>
        <taxon>Viruses</taxon>
        <taxon>Duplodnaviria</taxon>
        <taxon>Heunggongvirae</taxon>
        <taxon>Uroviricota</taxon>
        <taxon>Caudoviricetes</taxon>
        <taxon>Queuovirinae</taxon>
        <taxon>Amoyvirus</taxon>
        <taxon>Amoyvirus R7M</taxon>
    </lineage>
</organism>
<gene>
    <name evidence="2" type="ORF">vBAcoSR7M_67</name>
</gene>
<name>A0A6M3YNA3_9CAUD</name>
<accession>A0A6M3YNA3</accession>
<evidence type="ECO:0000313" key="3">
    <source>
        <dbReference type="Proteomes" id="UP000503037"/>
    </source>
</evidence>
<evidence type="ECO:0000256" key="1">
    <source>
        <dbReference type="SAM" id="MobiDB-lite"/>
    </source>
</evidence>
<sequence>MSKVKHFTFQELEGYQSRYGIFGSVVLSHLLGEGIPDYFEPYSTLLFDIHMLMKHSDFPYIKPAMDKAVANGVMEVSKDSGLYQVLPPDTTNMSNEQRYTLDSATQTESQFGNYYMHVLLSTIKPVSYVEQFGTVVNNTASFFRFIERRLQYYDQLSRLGTPEVKPAVGRPKKDKPQKQRTSEGYAEWIAACRQHNGEIKQAWDEYQAAIEERKQQMELLSQKIADAKEHHRLLKLRDKPRLEDFN</sequence>
<protein>
    <submittedName>
        <fullName evidence="2">Uncharacterized protein</fullName>
    </submittedName>
</protein>
<dbReference type="EMBL" id="MT345684">
    <property type="protein sequence ID" value="QJI53389.1"/>
    <property type="molecule type" value="Genomic_DNA"/>
</dbReference>
<dbReference type="Proteomes" id="UP000503037">
    <property type="component" value="Segment"/>
</dbReference>
<proteinExistence type="predicted"/>